<sequence>MSTSVKAMDKVTVKQEPVGLVPEKMNRVASILEFRYGIRAIPLIDSDHDECQLVLQPIGEAVGTTYYFDMQEMLEVNVEREAARLAEFLASRATKCPKG</sequence>
<evidence type="ECO:0000313" key="2">
    <source>
        <dbReference type="Proteomes" id="UP000829401"/>
    </source>
</evidence>
<accession>A0A9E6ZKU3</accession>
<dbReference type="AlphaFoldDB" id="T0DUF1"/>
<dbReference type="RefSeq" id="WP_021294775.1">
    <property type="nucleotide sequence ID" value="NZ_AURB01000014.1"/>
</dbReference>
<evidence type="ECO:0000313" key="1">
    <source>
        <dbReference type="EMBL" id="UNO49381.1"/>
    </source>
</evidence>
<dbReference type="OrthoDB" id="2377204at2"/>
<gene>
    <name evidence="1" type="ORF">K1I37_02150</name>
</gene>
<accession>T0DUF1</accession>
<dbReference type="EMBL" id="CP080467">
    <property type="protein sequence ID" value="UNO49381.1"/>
    <property type="molecule type" value="Genomic_DNA"/>
</dbReference>
<keyword evidence="2" id="KW-1185">Reference proteome</keyword>
<name>T0DUF1_ALIAG</name>
<dbReference type="KEGG" id="aaco:K1I37_02150"/>
<proteinExistence type="predicted"/>
<dbReference type="STRING" id="1356854.N007_18300"/>
<protein>
    <submittedName>
        <fullName evidence="1">Uncharacterized protein</fullName>
    </submittedName>
</protein>
<dbReference type="Proteomes" id="UP000829401">
    <property type="component" value="Chromosome"/>
</dbReference>
<organism evidence="1 2">
    <name type="scientific">Alicyclobacillus acidoterrestris (strain ATCC 49025 / DSM 3922 / CIP 106132 / NCIMB 13137 / GD3B)</name>
    <dbReference type="NCBI Taxonomy" id="1356854"/>
    <lineage>
        <taxon>Bacteria</taxon>
        <taxon>Bacillati</taxon>
        <taxon>Bacillota</taxon>
        <taxon>Bacilli</taxon>
        <taxon>Bacillales</taxon>
        <taxon>Alicyclobacillaceae</taxon>
        <taxon>Alicyclobacillus</taxon>
    </lineage>
</organism>
<reference evidence="2" key="1">
    <citation type="journal article" date="2022" name="G3 (Bethesda)">
        <title>Unveiling the complete genome sequence of Alicyclobacillus acidoterrestris DSM 3922T, a taint-producing strain.</title>
        <authorList>
            <person name="Leonardo I.C."/>
            <person name="Barreto Crespo M.T."/>
            <person name="Gaspar F.B."/>
        </authorList>
    </citation>
    <scope>NUCLEOTIDE SEQUENCE [LARGE SCALE GENOMIC DNA]</scope>
    <source>
        <strain evidence="2">DSM 3922</strain>
    </source>
</reference>